<proteinExistence type="predicted"/>
<evidence type="ECO:0000313" key="2">
    <source>
        <dbReference type="EMBL" id="KAE9331246.1"/>
    </source>
</evidence>
<dbReference type="SUPFAM" id="SSF53098">
    <property type="entry name" value="Ribonuclease H-like"/>
    <property type="match status" value="1"/>
</dbReference>
<dbReference type="PANTHER" id="PTHR40866:SF1">
    <property type="entry name" value="BED-TYPE DOMAIN-CONTAINING PROTEIN"/>
    <property type="match status" value="1"/>
</dbReference>
<organism evidence="2 3">
    <name type="scientific">Phytophthora rubi</name>
    <dbReference type="NCBI Taxonomy" id="129364"/>
    <lineage>
        <taxon>Eukaryota</taxon>
        <taxon>Sar</taxon>
        <taxon>Stramenopiles</taxon>
        <taxon>Oomycota</taxon>
        <taxon>Peronosporomycetes</taxon>
        <taxon>Peronosporales</taxon>
        <taxon>Peronosporaceae</taxon>
        <taxon>Phytophthora</taxon>
    </lineage>
</organism>
<dbReference type="AlphaFoldDB" id="A0A6A4F294"/>
<feature type="compositionally biased region" description="Polar residues" evidence="1">
    <location>
        <begin position="249"/>
        <end position="260"/>
    </location>
</feature>
<comment type="caution">
    <text evidence="2">The sequence shown here is derived from an EMBL/GenBank/DDBJ whole genome shotgun (WGS) entry which is preliminary data.</text>
</comment>
<evidence type="ECO:0000256" key="1">
    <source>
        <dbReference type="SAM" id="MobiDB-lite"/>
    </source>
</evidence>
<gene>
    <name evidence="2" type="ORF">PR003_g15096</name>
</gene>
<dbReference type="Proteomes" id="UP000434957">
    <property type="component" value="Unassembled WGS sequence"/>
</dbReference>
<evidence type="ECO:0008006" key="4">
    <source>
        <dbReference type="Google" id="ProtNLM"/>
    </source>
</evidence>
<dbReference type="EMBL" id="QXFT01001028">
    <property type="protein sequence ID" value="KAE9331246.1"/>
    <property type="molecule type" value="Genomic_DNA"/>
</dbReference>
<evidence type="ECO:0000313" key="3">
    <source>
        <dbReference type="Proteomes" id="UP000434957"/>
    </source>
</evidence>
<reference evidence="2 3" key="1">
    <citation type="submission" date="2018-08" db="EMBL/GenBank/DDBJ databases">
        <title>Genomic investigation of the strawberry pathogen Phytophthora fragariae indicates pathogenicity is determined by transcriptional variation in three key races.</title>
        <authorList>
            <person name="Adams T.M."/>
            <person name="Armitage A.D."/>
            <person name="Sobczyk M.K."/>
            <person name="Bates H.J."/>
            <person name="Dunwell J.M."/>
            <person name="Nellist C.F."/>
            <person name="Harrison R.J."/>
        </authorList>
    </citation>
    <scope>NUCLEOTIDE SEQUENCE [LARGE SCALE GENOMIC DNA]</scope>
    <source>
        <strain evidence="2 3">SCRP333</strain>
    </source>
</reference>
<sequence length="369" mass="42401">MTAAEHIDFLDLVLDQYGLQTTNMLAIVADNTPTSKVIARRVDVPLVGRAAHRFNLAVRERLTPHMKLIKKVRVMMRKLKTVKRIAKLKQHGCTYKPVLLLRWSGCYRMPQRFEDFRPDLRHFQDDSEVDRDLPADAEADDIRRVPFVDRIPSMSEQRKISELLDDMNAFDVVTGNLQCHDMTVATVRDIFDIVLDDYDNMEKYLAPDADIVECPDFKRGLAKIQGGEFTLLRNERKARNRLLAEPQDQPRTVATSSTPNKSKRKRAAEALDENISKKARKMSTRQSKYSDASWIPATSIVVERFFSTVKSTIGYLRKSMSSETLEVIMFLKLNWDLVTLADVSSAIVQSKTTMSRKYRSKSRKNARLQ</sequence>
<accession>A0A6A4F294</accession>
<keyword evidence="3" id="KW-1185">Reference proteome</keyword>
<protein>
    <recommendedName>
        <fullName evidence="4">HAT C-terminal dimerisation domain-containing protein</fullName>
    </recommendedName>
</protein>
<name>A0A6A4F294_9STRA</name>
<feature type="region of interest" description="Disordered" evidence="1">
    <location>
        <begin position="244"/>
        <end position="265"/>
    </location>
</feature>
<dbReference type="PANTHER" id="PTHR40866">
    <property type="entry name" value="BED-TYPE DOMAIN-CONTAINING PROTEIN"/>
    <property type="match status" value="1"/>
</dbReference>
<dbReference type="InterPro" id="IPR012337">
    <property type="entry name" value="RNaseH-like_sf"/>
</dbReference>